<dbReference type="GO" id="GO:0005524">
    <property type="term" value="F:ATP binding"/>
    <property type="evidence" value="ECO:0007669"/>
    <property type="project" value="UniProtKB-UniRule"/>
</dbReference>
<dbReference type="Pfam" id="PF22421">
    <property type="entry name" value="SYY_C-terminal"/>
    <property type="match status" value="1"/>
</dbReference>
<comment type="subunit">
    <text evidence="11">Homodimer.</text>
</comment>
<accession>A0A511YVE9</accession>
<dbReference type="Pfam" id="PF00579">
    <property type="entry name" value="tRNA-synt_1b"/>
    <property type="match status" value="1"/>
</dbReference>
<protein>
    <recommendedName>
        <fullName evidence="11">Tyrosine--tRNA ligase</fullName>
        <ecNumber evidence="11">6.1.1.1</ecNumber>
    </recommendedName>
    <alternativeName>
        <fullName evidence="11">Tyrosyl-tRNA synthetase</fullName>
        <shortName evidence="11">TyrRS</shortName>
    </alternativeName>
</protein>
<evidence type="ECO:0000259" key="13">
    <source>
        <dbReference type="Pfam" id="PF22421"/>
    </source>
</evidence>
<dbReference type="SUPFAM" id="SSF52374">
    <property type="entry name" value="Nucleotidylyl transferase"/>
    <property type="match status" value="1"/>
</dbReference>
<dbReference type="GO" id="GO:0005829">
    <property type="term" value="C:cytosol"/>
    <property type="evidence" value="ECO:0007669"/>
    <property type="project" value="TreeGrafter"/>
</dbReference>
<evidence type="ECO:0000256" key="4">
    <source>
        <dbReference type="ARBA" id="ARBA00022741"/>
    </source>
</evidence>
<dbReference type="Proteomes" id="UP000321484">
    <property type="component" value="Unassembled WGS sequence"/>
</dbReference>
<dbReference type="GO" id="GO:0003723">
    <property type="term" value="F:RNA binding"/>
    <property type="evidence" value="ECO:0007669"/>
    <property type="project" value="UniProtKB-KW"/>
</dbReference>
<evidence type="ECO:0000256" key="6">
    <source>
        <dbReference type="ARBA" id="ARBA00022884"/>
    </source>
</evidence>
<dbReference type="EC" id="6.1.1.1" evidence="11"/>
<dbReference type="InterPro" id="IPR002305">
    <property type="entry name" value="aa-tRNA-synth_Ic"/>
</dbReference>
<dbReference type="FunFam" id="3.40.50.620:FF:000008">
    <property type="entry name" value="Tyrosine--tRNA ligase"/>
    <property type="match status" value="1"/>
</dbReference>
<evidence type="ECO:0000256" key="8">
    <source>
        <dbReference type="ARBA" id="ARBA00023146"/>
    </source>
</evidence>
<dbReference type="PANTHER" id="PTHR11766:SF0">
    <property type="entry name" value="TYROSINE--TRNA LIGASE, MITOCHONDRIAL"/>
    <property type="match status" value="1"/>
</dbReference>
<name>A0A511YVE9_9CELL</name>
<evidence type="ECO:0000256" key="12">
    <source>
        <dbReference type="PROSITE-ProRule" id="PRU00182"/>
    </source>
</evidence>
<keyword evidence="8 11" id="KW-0030">Aminoacyl-tRNA synthetase</keyword>
<feature type="binding site" evidence="11">
    <location>
        <position position="170"/>
    </location>
    <ligand>
        <name>L-tyrosine</name>
        <dbReference type="ChEBI" id="CHEBI:58315"/>
    </ligand>
</feature>
<dbReference type="InterPro" id="IPR002307">
    <property type="entry name" value="Tyr-tRNA-ligase"/>
</dbReference>
<dbReference type="InterPro" id="IPR024088">
    <property type="entry name" value="Tyr-tRNA-ligase_bac-type"/>
</dbReference>
<dbReference type="CDD" id="cd00165">
    <property type="entry name" value="S4"/>
    <property type="match status" value="1"/>
</dbReference>
<keyword evidence="6 12" id="KW-0694">RNA-binding</keyword>
<dbReference type="RefSeq" id="WP_034244632.1">
    <property type="nucleotide sequence ID" value="NZ_BJYK01000001.1"/>
</dbReference>
<dbReference type="CDD" id="cd00805">
    <property type="entry name" value="TyrRS_core"/>
    <property type="match status" value="1"/>
</dbReference>
<dbReference type="NCBIfam" id="TIGR00234">
    <property type="entry name" value="tyrS"/>
    <property type="match status" value="1"/>
</dbReference>
<organism evidence="14 15">
    <name type="scientific">Actinotalea fermentans</name>
    <dbReference type="NCBI Taxonomy" id="43671"/>
    <lineage>
        <taxon>Bacteria</taxon>
        <taxon>Bacillati</taxon>
        <taxon>Actinomycetota</taxon>
        <taxon>Actinomycetes</taxon>
        <taxon>Micrococcales</taxon>
        <taxon>Cellulomonadaceae</taxon>
        <taxon>Actinotalea</taxon>
    </lineage>
</organism>
<dbReference type="InterPro" id="IPR024107">
    <property type="entry name" value="Tyr-tRNA-ligase_bac_1"/>
</dbReference>
<evidence type="ECO:0000256" key="7">
    <source>
        <dbReference type="ARBA" id="ARBA00022917"/>
    </source>
</evidence>
<dbReference type="FunFam" id="1.10.240.10:FF:000001">
    <property type="entry name" value="Tyrosine--tRNA ligase"/>
    <property type="match status" value="1"/>
</dbReference>
<dbReference type="Gene3D" id="3.40.50.620">
    <property type="entry name" value="HUPs"/>
    <property type="match status" value="1"/>
</dbReference>
<keyword evidence="4 11" id="KW-0547">Nucleotide-binding</keyword>
<sequence>MTHILDELAWRGLLAQTTDEQALREALSAGPVTVYCGFDPTAPSLHHGHLVQLVLLRHLQRAGHRVIALVGGATGLIGDPRMSGERVLNSRETVVEWTERLRAQISRFLDFDGGNPAVMVNNLDWTAELSAIDFLRDVGKHYRLGTMLAKDTVARRLASEEGISFTEFSYQILQGLDFLELFRRHGCTLQTGGNDQWGNLLSGVELIRKAEHGTAHALTTPLITKADGTKFGKTEGGAVWLAPDLMTPYAFYQFWVNTDDADVMGYLRTFTFRTGEELAELETAVQERPAAREAQRALAADVTTLVHGADATAKVIAASQALFGRGDLAELDEATLGAAVDELPRAEVTDVTGEGPLIVDLLTEAGLVAGRGAGRRAIAEGGVSVNNERVSDAEAVLTADQLLHGRWAVLRRGKRTLAVAERRL</sequence>
<dbReference type="AlphaFoldDB" id="A0A511YVE9"/>
<dbReference type="FunFam" id="3.10.290.10:FF:000014">
    <property type="entry name" value="Tyrosine--tRNA ligase"/>
    <property type="match status" value="1"/>
</dbReference>
<feature type="short sequence motif" description="'KMSKS' region" evidence="11">
    <location>
        <begin position="230"/>
        <end position="234"/>
    </location>
</feature>
<comment type="similarity">
    <text evidence="10 11">Belongs to the class-I aminoacyl-tRNA synthetase family. TyrS type 1 subfamily.</text>
</comment>
<feature type="binding site" evidence="11">
    <location>
        <position position="233"/>
    </location>
    <ligand>
        <name>ATP</name>
        <dbReference type="ChEBI" id="CHEBI:30616"/>
    </ligand>
</feature>
<dbReference type="PROSITE" id="PS50889">
    <property type="entry name" value="S4"/>
    <property type="match status" value="1"/>
</dbReference>
<evidence type="ECO:0000256" key="9">
    <source>
        <dbReference type="ARBA" id="ARBA00048248"/>
    </source>
</evidence>
<dbReference type="InterPro" id="IPR014729">
    <property type="entry name" value="Rossmann-like_a/b/a_fold"/>
</dbReference>
<gene>
    <name evidence="11 14" type="primary">tyrS</name>
    <name evidence="14" type="ORF">AFE02nite_09180</name>
</gene>
<comment type="caution">
    <text evidence="11">Lacks conserved residue(s) required for the propagation of feature annotation.</text>
</comment>
<comment type="function">
    <text evidence="11">Catalyzes the attachment of tyrosine to tRNA(Tyr) in a two-step reaction: tyrosine is first activated by ATP to form Tyr-AMP and then transferred to the acceptor end of tRNA(Tyr).</text>
</comment>
<dbReference type="PANTHER" id="PTHR11766">
    <property type="entry name" value="TYROSYL-TRNA SYNTHETASE"/>
    <property type="match status" value="1"/>
</dbReference>
<keyword evidence="7 11" id="KW-0648">Protein biosynthesis</keyword>
<reference evidence="14 15" key="1">
    <citation type="submission" date="2019-07" db="EMBL/GenBank/DDBJ databases">
        <title>Whole genome shotgun sequence of Actinotalea fermentans NBRC 105374.</title>
        <authorList>
            <person name="Hosoyama A."/>
            <person name="Uohara A."/>
            <person name="Ohji S."/>
            <person name="Ichikawa N."/>
        </authorList>
    </citation>
    <scope>NUCLEOTIDE SEQUENCE [LARGE SCALE GENOMIC DNA]</scope>
    <source>
        <strain evidence="14 15">NBRC 105374</strain>
    </source>
</reference>
<comment type="caution">
    <text evidence="14">The sequence shown here is derived from an EMBL/GenBank/DDBJ whole genome shotgun (WGS) entry which is preliminary data.</text>
</comment>
<comment type="catalytic activity">
    <reaction evidence="9 11">
        <text>tRNA(Tyr) + L-tyrosine + ATP = L-tyrosyl-tRNA(Tyr) + AMP + diphosphate + H(+)</text>
        <dbReference type="Rhea" id="RHEA:10220"/>
        <dbReference type="Rhea" id="RHEA-COMP:9706"/>
        <dbReference type="Rhea" id="RHEA-COMP:9707"/>
        <dbReference type="ChEBI" id="CHEBI:15378"/>
        <dbReference type="ChEBI" id="CHEBI:30616"/>
        <dbReference type="ChEBI" id="CHEBI:33019"/>
        <dbReference type="ChEBI" id="CHEBI:58315"/>
        <dbReference type="ChEBI" id="CHEBI:78442"/>
        <dbReference type="ChEBI" id="CHEBI:78536"/>
        <dbReference type="ChEBI" id="CHEBI:456215"/>
        <dbReference type="EC" id="6.1.1.1"/>
    </reaction>
</comment>
<dbReference type="OrthoDB" id="9804243at2"/>
<keyword evidence="2 11" id="KW-0963">Cytoplasm</keyword>
<dbReference type="InterPro" id="IPR036986">
    <property type="entry name" value="S4_RNA-bd_sf"/>
</dbReference>
<proteinExistence type="inferred from homology"/>
<dbReference type="HAMAP" id="MF_02006">
    <property type="entry name" value="Tyr_tRNA_synth_type1"/>
    <property type="match status" value="1"/>
</dbReference>
<keyword evidence="15" id="KW-1185">Reference proteome</keyword>
<evidence type="ECO:0000313" key="14">
    <source>
        <dbReference type="EMBL" id="GEN79184.1"/>
    </source>
</evidence>
<dbReference type="Gene3D" id="1.10.240.10">
    <property type="entry name" value="Tyrosyl-Transfer RNA Synthetase"/>
    <property type="match status" value="1"/>
</dbReference>
<dbReference type="Gene3D" id="3.10.290.10">
    <property type="entry name" value="RNA-binding S4 domain"/>
    <property type="match status" value="1"/>
</dbReference>
<evidence type="ECO:0000256" key="3">
    <source>
        <dbReference type="ARBA" id="ARBA00022598"/>
    </source>
</evidence>
<evidence type="ECO:0000256" key="11">
    <source>
        <dbReference type="HAMAP-Rule" id="MF_02006"/>
    </source>
</evidence>
<dbReference type="GO" id="GO:0042803">
    <property type="term" value="F:protein homodimerization activity"/>
    <property type="evidence" value="ECO:0007669"/>
    <property type="project" value="UniProtKB-ARBA"/>
</dbReference>
<comment type="subcellular location">
    <subcellularLocation>
        <location evidence="1 11">Cytoplasm</location>
    </subcellularLocation>
</comment>
<keyword evidence="3 11" id="KW-0436">Ligase</keyword>
<dbReference type="GO" id="GO:0006437">
    <property type="term" value="P:tyrosyl-tRNA aminoacylation"/>
    <property type="evidence" value="ECO:0007669"/>
    <property type="project" value="UniProtKB-UniRule"/>
</dbReference>
<dbReference type="SUPFAM" id="SSF55174">
    <property type="entry name" value="Alpha-L RNA-binding motif"/>
    <property type="match status" value="1"/>
</dbReference>
<dbReference type="EMBL" id="BJYK01000001">
    <property type="protein sequence ID" value="GEN79184.1"/>
    <property type="molecule type" value="Genomic_DNA"/>
</dbReference>
<dbReference type="GO" id="GO:0004831">
    <property type="term" value="F:tyrosine-tRNA ligase activity"/>
    <property type="evidence" value="ECO:0007669"/>
    <property type="project" value="UniProtKB-UniRule"/>
</dbReference>
<evidence type="ECO:0000256" key="2">
    <source>
        <dbReference type="ARBA" id="ARBA00022490"/>
    </source>
</evidence>
<dbReference type="PRINTS" id="PR01040">
    <property type="entry name" value="TRNASYNTHTYR"/>
</dbReference>
<evidence type="ECO:0000256" key="1">
    <source>
        <dbReference type="ARBA" id="ARBA00004496"/>
    </source>
</evidence>
<feature type="domain" description="Tyrosine--tRNA ligase SYY-like C-terminal" evidence="13">
    <location>
        <begin position="341"/>
        <end position="416"/>
    </location>
</feature>
<evidence type="ECO:0000256" key="5">
    <source>
        <dbReference type="ARBA" id="ARBA00022840"/>
    </source>
</evidence>
<feature type="binding site" evidence="11">
    <location>
        <position position="35"/>
    </location>
    <ligand>
        <name>L-tyrosine</name>
        <dbReference type="ChEBI" id="CHEBI:58315"/>
    </ligand>
</feature>
<dbReference type="InterPro" id="IPR054608">
    <property type="entry name" value="SYY-like_C"/>
</dbReference>
<evidence type="ECO:0000313" key="15">
    <source>
        <dbReference type="Proteomes" id="UP000321484"/>
    </source>
</evidence>
<evidence type="ECO:0000256" key="10">
    <source>
        <dbReference type="ARBA" id="ARBA00060965"/>
    </source>
</evidence>
<keyword evidence="5 11" id="KW-0067">ATP-binding</keyword>
<feature type="binding site" evidence="11">
    <location>
        <position position="174"/>
    </location>
    <ligand>
        <name>L-tyrosine</name>
        <dbReference type="ChEBI" id="CHEBI:58315"/>
    </ligand>
</feature>